<keyword evidence="3" id="KW-1185">Reference proteome</keyword>
<evidence type="ECO:0000313" key="2">
    <source>
        <dbReference type="EMBL" id="BFF93818.1"/>
    </source>
</evidence>
<sequence length="294" mass="32991">MSILLPTFYSASKKTDSSDIKQRHKRSGRHVQETQSYASVNLPISKDEALASEDGFLRLNRYEYKSITSQPSIKKSSQFETARNNSNCSHLRLIPCPLHACQCSLDPSGLLGHYIMDHQHGMGLPFVELGPEKKASMSCHVSSLEHDVNTLLGVFGYRRTGVNPLKCARNTHLLSEYRKYSQHGVLMVFGCRTQHSLLWHRKPAIDDVLVIWVTTPLQSASVSLRLQVQAGPSRGYYKAVKARPASATQDCKTFIKTDSNAILIGVDDLRGLMELDVWQQLLKVELKLLGEQKI</sequence>
<name>A0AAU9FDP4_DROMD</name>
<evidence type="ECO:0000313" key="3">
    <source>
        <dbReference type="Proteomes" id="UP001500889"/>
    </source>
</evidence>
<reference evidence="2 3" key="1">
    <citation type="submission" date="2024-02" db="EMBL/GenBank/DDBJ databases">
        <title>A chromosome-level genome assembly of Drosophila madeirensis, a fruit fly species endemic to Madeira island.</title>
        <authorList>
            <person name="Tomihara K."/>
            <person name="Llopart A."/>
            <person name="Yamamoto D."/>
        </authorList>
    </citation>
    <scope>NUCLEOTIDE SEQUENCE [LARGE SCALE GENOMIC DNA]</scope>
    <source>
        <strain evidence="2 3">RF1</strain>
    </source>
</reference>
<dbReference type="AlphaFoldDB" id="A0AAU9FDP4"/>
<dbReference type="EMBL" id="AP029264">
    <property type="protein sequence ID" value="BFF93818.1"/>
    <property type="molecule type" value="Genomic_DNA"/>
</dbReference>
<protein>
    <recommendedName>
        <fullName evidence="1">DUF4729 domain-containing protein</fullName>
    </recommendedName>
</protein>
<evidence type="ECO:0000259" key="1">
    <source>
        <dbReference type="Pfam" id="PF15866"/>
    </source>
</evidence>
<accession>A0AAU9FDP4</accession>
<feature type="domain" description="DUF4729" evidence="1">
    <location>
        <begin position="96"/>
        <end position="273"/>
    </location>
</feature>
<dbReference type="Proteomes" id="UP001500889">
    <property type="component" value="Chromosome U"/>
</dbReference>
<organism evidence="2 3">
    <name type="scientific">Drosophila madeirensis</name>
    <name type="common">Fruit fly</name>
    <dbReference type="NCBI Taxonomy" id="30013"/>
    <lineage>
        <taxon>Eukaryota</taxon>
        <taxon>Metazoa</taxon>
        <taxon>Ecdysozoa</taxon>
        <taxon>Arthropoda</taxon>
        <taxon>Hexapoda</taxon>
        <taxon>Insecta</taxon>
        <taxon>Pterygota</taxon>
        <taxon>Neoptera</taxon>
        <taxon>Endopterygota</taxon>
        <taxon>Diptera</taxon>
        <taxon>Brachycera</taxon>
        <taxon>Muscomorpha</taxon>
        <taxon>Ephydroidea</taxon>
        <taxon>Drosophilidae</taxon>
        <taxon>Drosophila</taxon>
        <taxon>Sophophora</taxon>
    </lineage>
</organism>
<gene>
    <name evidence="2" type="ORF">DMAD_11595</name>
</gene>
<dbReference type="InterPro" id="IPR031732">
    <property type="entry name" value="DUF4729"/>
</dbReference>
<dbReference type="Pfam" id="PF15866">
    <property type="entry name" value="DUF4729"/>
    <property type="match status" value="1"/>
</dbReference>
<proteinExistence type="predicted"/>